<dbReference type="InterPro" id="IPR050950">
    <property type="entry name" value="HTH-type_LysR_regulators"/>
</dbReference>
<dbReference type="InterPro" id="IPR036388">
    <property type="entry name" value="WH-like_DNA-bd_sf"/>
</dbReference>
<name>A0A7W6RE24_9PROT</name>
<evidence type="ECO:0000313" key="6">
    <source>
        <dbReference type="EMBL" id="MBB4266737.1"/>
    </source>
</evidence>
<gene>
    <name evidence="6" type="ORF">GGD89_002370</name>
</gene>
<keyword evidence="2" id="KW-0805">Transcription regulation</keyword>
<dbReference type="EMBL" id="JACIGK010000016">
    <property type="protein sequence ID" value="MBB4266737.1"/>
    <property type="molecule type" value="Genomic_DNA"/>
</dbReference>
<evidence type="ECO:0000256" key="1">
    <source>
        <dbReference type="ARBA" id="ARBA00009437"/>
    </source>
</evidence>
<organism evidence="6 7">
    <name type="scientific">Roseospira visakhapatnamensis</name>
    <dbReference type="NCBI Taxonomy" id="390880"/>
    <lineage>
        <taxon>Bacteria</taxon>
        <taxon>Pseudomonadati</taxon>
        <taxon>Pseudomonadota</taxon>
        <taxon>Alphaproteobacteria</taxon>
        <taxon>Rhodospirillales</taxon>
        <taxon>Rhodospirillaceae</taxon>
        <taxon>Roseospira</taxon>
    </lineage>
</organism>
<dbReference type="InterPro" id="IPR005119">
    <property type="entry name" value="LysR_subst-bd"/>
</dbReference>
<dbReference type="GO" id="GO:0005829">
    <property type="term" value="C:cytosol"/>
    <property type="evidence" value="ECO:0007669"/>
    <property type="project" value="TreeGrafter"/>
</dbReference>
<dbReference type="GO" id="GO:0003677">
    <property type="term" value="F:DNA binding"/>
    <property type="evidence" value="ECO:0007669"/>
    <property type="project" value="UniProtKB-KW"/>
</dbReference>
<dbReference type="Gene3D" id="1.10.10.10">
    <property type="entry name" value="Winged helix-like DNA-binding domain superfamily/Winged helix DNA-binding domain"/>
    <property type="match status" value="1"/>
</dbReference>
<evidence type="ECO:0000256" key="4">
    <source>
        <dbReference type="ARBA" id="ARBA00023163"/>
    </source>
</evidence>
<dbReference type="SUPFAM" id="SSF53850">
    <property type="entry name" value="Periplasmic binding protein-like II"/>
    <property type="match status" value="1"/>
</dbReference>
<dbReference type="Gene3D" id="3.40.190.290">
    <property type="match status" value="1"/>
</dbReference>
<reference evidence="6 7" key="1">
    <citation type="submission" date="2020-08" db="EMBL/GenBank/DDBJ databases">
        <title>Genome sequencing of Purple Non-Sulfur Bacteria from various extreme environments.</title>
        <authorList>
            <person name="Mayer M."/>
        </authorList>
    </citation>
    <scope>NUCLEOTIDE SEQUENCE [LARGE SCALE GENOMIC DNA]</scope>
    <source>
        <strain evidence="6 7">JA131</strain>
    </source>
</reference>
<sequence>MVATFGQLKAFNAVARAGSLTRAAHRLAISPPAITAQVRRLEADHDVVLFEHTPAGLQLTAIGRRLFRITQNLDDMEEAAAILLGGGDDIVPPVVRLSTASPQVFMPIVAAFRRTYPDVEVDLKVGGTGEAVRLLLDREVDIALTPVVREDDRLESMIFLNHRLTALVPADHPLSRLESATLAQIVGEPLITRAGLSTTQKVVDQAFAMHGLRQRPVLRLETREAVHEAVANGIGVSLVLERDVPPDARFRTLPLVDVDVGTSERVVWLRSRRALGPVRDFIAVAERVSARRTAGAASTHEHDDPAPPLV</sequence>
<evidence type="ECO:0000259" key="5">
    <source>
        <dbReference type="PROSITE" id="PS50931"/>
    </source>
</evidence>
<keyword evidence="7" id="KW-1185">Reference proteome</keyword>
<dbReference type="Pfam" id="PF00126">
    <property type="entry name" value="HTH_1"/>
    <property type="match status" value="1"/>
</dbReference>
<evidence type="ECO:0000256" key="3">
    <source>
        <dbReference type="ARBA" id="ARBA00023125"/>
    </source>
</evidence>
<dbReference type="PANTHER" id="PTHR30419">
    <property type="entry name" value="HTH-TYPE TRANSCRIPTIONAL REGULATOR YBHD"/>
    <property type="match status" value="1"/>
</dbReference>
<protein>
    <submittedName>
        <fullName evidence="6">DNA-binding transcriptional LysR family regulator</fullName>
    </submittedName>
</protein>
<dbReference type="CDD" id="cd05466">
    <property type="entry name" value="PBP2_LTTR_substrate"/>
    <property type="match status" value="1"/>
</dbReference>
<dbReference type="SUPFAM" id="SSF46785">
    <property type="entry name" value="Winged helix' DNA-binding domain"/>
    <property type="match status" value="1"/>
</dbReference>
<dbReference type="Pfam" id="PF03466">
    <property type="entry name" value="LysR_substrate"/>
    <property type="match status" value="1"/>
</dbReference>
<evidence type="ECO:0000313" key="7">
    <source>
        <dbReference type="Proteomes" id="UP000554286"/>
    </source>
</evidence>
<proteinExistence type="inferred from homology"/>
<dbReference type="InterPro" id="IPR000847">
    <property type="entry name" value="LysR_HTH_N"/>
</dbReference>
<dbReference type="AlphaFoldDB" id="A0A7W6RE24"/>
<dbReference type="GO" id="GO:0003700">
    <property type="term" value="F:DNA-binding transcription factor activity"/>
    <property type="evidence" value="ECO:0007669"/>
    <property type="project" value="InterPro"/>
</dbReference>
<dbReference type="RefSeq" id="WP_184045442.1">
    <property type="nucleotide sequence ID" value="NZ_JACIGK010000016.1"/>
</dbReference>
<comment type="caution">
    <text evidence="6">The sequence shown here is derived from an EMBL/GenBank/DDBJ whole genome shotgun (WGS) entry which is preliminary data.</text>
</comment>
<feature type="domain" description="HTH lysR-type" evidence="5">
    <location>
        <begin position="1"/>
        <end position="60"/>
    </location>
</feature>
<keyword evidence="3 6" id="KW-0238">DNA-binding</keyword>
<comment type="similarity">
    <text evidence="1">Belongs to the LysR transcriptional regulatory family.</text>
</comment>
<dbReference type="PROSITE" id="PS50931">
    <property type="entry name" value="HTH_LYSR"/>
    <property type="match status" value="1"/>
</dbReference>
<accession>A0A7W6RE24</accession>
<evidence type="ECO:0000256" key="2">
    <source>
        <dbReference type="ARBA" id="ARBA00023015"/>
    </source>
</evidence>
<keyword evidence="4" id="KW-0804">Transcription</keyword>
<dbReference type="InterPro" id="IPR036390">
    <property type="entry name" value="WH_DNA-bd_sf"/>
</dbReference>
<dbReference type="Proteomes" id="UP000554286">
    <property type="component" value="Unassembled WGS sequence"/>
</dbReference>